<dbReference type="Pfam" id="PF03055">
    <property type="entry name" value="RPE65"/>
    <property type="match status" value="1"/>
</dbReference>
<proteinExistence type="inferred from homology"/>
<comment type="similarity">
    <text evidence="1">Belongs to the carotenoid oxygenase family.</text>
</comment>
<comment type="caution">
    <text evidence="6">The sequence shown here is derived from an EMBL/GenBank/DDBJ whole genome shotgun (WGS) entry which is preliminary data.</text>
</comment>
<feature type="binding site" evidence="5">
    <location>
        <position position="179"/>
    </location>
    <ligand>
        <name>Fe cation</name>
        <dbReference type="ChEBI" id="CHEBI:24875"/>
        <note>catalytic</note>
    </ligand>
</feature>
<feature type="binding site" evidence="5">
    <location>
        <position position="516"/>
    </location>
    <ligand>
        <name>Fe cation</name>
        <dbReference type="ChEBI" id="CHEBI:24875"/>
        <note>catalytic</note>
    </ligand>
</feature>
<organism evidence="6 7">
    <name type="scientific">Daphnia sinensis</name>
    <dbReference type="NCBI Taxonomy" id="1820382"/>
    <lineage>
        <taxon>Eukaryota</taxon>
        <taxon>Metazoa</taxon>
        <taxon>Ecdysozoa</taxon>
        <taxon>Arthropoda</taxon>
        <taxon>Crustacea</taxon>
        <taxon>Branchiopoda</taxon>
        <taxon>Diplostraca</taxon>
        <taxon>Cladocera</taxon>
        <taxon>Anomopoda</taxon>
        <taxon>Daphniidae</taxon>
        <taxon>Daphnia</taxon>
        <taxon>Daphnia similis group</taxon>
    </lineage>
</organism>
<dbReference type="GO" id="GO:0003834">
    <property type="term" value="F:beta-carotene 15,15'-dioxygenase activity"/>
    <property type="evidence" value="ECO:0007669"/>
    <property type="project" value="TreeGrafter"/>
</dbReference>
<keyword evidence="4 5" id="KW-0408">Iron</keyword>
<dbReference type="GO" id="GO:0016121">
    <property type="term" value="P:carotene catabolic process"/>
    <property type="evidence" value="ECO:0007669"/>
    <property type="project" value="TreeGrafter"/>
</dbReference>
<dbReference type="PANTHER" id="PTHR10543">
    <property type="entry name" value="BETA-CAROTENE DIOXYGENASE"/>
    <property type="match status" value="1"/>
</dbReference>
<dbReference type="InterPro" id="IPR004294">
    <property type="entry name" value="Carotenoid_Oase"/>
</dbReference>
<evidence type="ECO:0000256" key="5">
    <source>
        <dbReference type="PIRSR" id="PIRSR604294-1"/>
    </source>
</evidence>
<comment type="cofactor">
    <cofactor evidence="5">
        <name>Fe(2+)</name>
        <dbReference type="ChEBI" id="CHEBI:29033"/>
    </cofactor>
    <text evidence="5">Binds 1 Fe(2+) ion per subunit.</text>
</comment>
<dbReference type="GO" id="GO:0046872">
    <property type="term" value="F:metal ion binding"/>
    <property type="evidence" value="ECO:0007669"/>
    <property type="project" value="UniProtKB-KW"/>
</dbReference>
<evidence type="ECO:0000256" key="3">
    <source>
        <dbReference type="ARBA" id="ARBA00023002"/>
    </source>
</evidence>
<gene>
    <name evidence="6" type="ORF">GHT06_013496</name>
</gene>
<evidence type="ECO:0000256" key="2">
    <source>
        <dbReference type="ARBA" id="ARBA00022723"/>
    </source>
</evidence>
<dbReference type="GO" id="GO:0010436">
    <property type="term" value="F:carotenoid dioxygenase activity"/>
    <property type="evidence" value="ECO:0007669"/>
    <property type="project" value="TreeGrafter"/>
</dbReference>
<evidence type="ECO:0000256" key="4">
    <source>
        <dbReference type="ARBA" id="ARBA00023004"/>
    </source>
</evidence>
<protein>
    <submittedName>
        <fullName evidence="6">Uncharacterized protein</fullName>
    </submittedName>
</protein>
<name>A0AAD5PU88_9CRUS</name>
<evidence type="ECO:0000256" key="1">
    <source>
        <dbReference type="ARBA" id="ARBA00006787"/>
    </source>
</evidence>
<feature type="binding site" evidence="5">
    <location>
        <position position="235"/>
    </location>
    <ligand>
        <name>Fe cation</name>
        <dbReference type="ChEBI" id="CHEBI:24875"/>
        <note>catalytic</note>
    </ligand>
</feature>
<dbReference type="AlphaFoldDB" id="A0AAD5PU88"/>
<dbReference type="EMBL" id="WJBH02000004">
    <property type="protein sequence ID" value="KAI9559502.1"/>
    <property type="molecule type" value="Genomic_DNA"/>
</dbReference>
<evidence type="ECO:0000313" key="6">
    <source>
        <dbReference type="EMBL" id="KAI9559502.1"/>
    </source>
</evidence>
<keyword evidence="3" id="KW-0560">Oxidoreductase</keyword>
<keyword evidence="2 5" id="KW-0479">Metal-binding</keyword>
<evidence type="ECO:0000313" key="7">
    <source>
        <dbReference type="Proteomes" id="UP000820818"/>
    </source>
</evidence>
<keyword evidence="7" id="KW-1185">Reference proteome</keyword>
<feature type="binding site" evidence="5">
    <location>
        <position position="306"/>
    </location>
    <ligand>
        <name>Fe cation</name>
        <dbReference type="ChEBI" id="CHEBI:24875"/>
        <note>catalytic</note>
    </ligand>
</feature>
<sequence length="529" mass="59975">MTEKIEHLSSWIRTLDVETQSPIEGMIDGKIPEWLEGSLIRNGSGIFEIGETKMNHLFDGLSVIHRFAINGDGQGKSTYQNDTYKEAKATNRLTMHQFGTYAFPDPCLSLWGKFMARFEPVTKRERTDNCCVSVCYLGDKLYALTETPQIRQVDAETLETVGEKCNISKLVAVNHSTAHPHVLEDGTVYNMGNSVGPKGPIYNIIEFPAGAGALEGAKIVASFPSRWKMSHSYYHSFGITENYFVFLEFPLILNTAKLLAMNLRQKAVDSTLDWFPTEKTRILLVERKTGELVETIYEAPPFFCFHHGNCYEKNGYIIMDISHCKDATIFAGLSLKSLRENRGDFTNTYYTRFVLPLAFEPPIDNDFQDCKNLVEVEGSKCKSYWQSNKIIFCEPERLLEQSLELPRINYSRNGKEYRYVYGISQLDGYAEAEKILKLDLDTREVKQWAKTGYSPSEPVYVSRPESIEEDDGVLLFSAVDQVNPKKVLLIILNAATFKEEAVVEYVASGIITKDFHGIFSRNGDVVHGY</sequence>
<reference evidence="6 7" key="1">
    <citation type="submission" date="2022-05" db="EMBL/GenBank/DDBJ databases">
        <title>A multi-omics perspective on studying reproductive biology in Daphnia sinensis.</title>
        <authorList>
            <person name="Jia J."/>
        </authorList>
    </citation>
    <scope>NUCLEOTIDE SEQUENCE [LARGE SCALE GENOMIC DNA]</scope>
    <source>
        <strain evidence="6 7">WSL</strain>
    </source>
</reference>
<dbReference type="GO" id="GO:0042574">
    <property type="term" value="P:retinal metabolic process"/>
    <property type="evidence" value="ECO:0007669"/>
    <property type="project" value="TreeGrafter"/>
</dbReference>
<accession>A0AAD5PU88</accession>
<dbReference type="Proteomes" id="UP000820818">
    <property type="component" value="Linkage Group LG4"/>
</dbReference>
<dbReference type="PANTHER" id="PTHR10543:SF24">
    <property type="entry name" value="CAROTENOID ISOMEROOXYGENASE"/>
    <property type="match status" value="1"/>
</dbReference>